<name>A0A921DSG5_9BACT</name>
<evidence type="ECO:0000313" key="4">
    <source>
        <dbReference type="Proteomes" id="UP000698963"/>
    </source>
</evidence>
<evidence type="ECO:0000313" key="3">
    <source>
        <dbReference type="EMBL" id="HJD98133.1"/>
    </source>
</evidence>
<keyword evidence="2" id="KW-0732">Signal</keyword>
<dbReference type="Gene3D" id="3.40.190.10">
    <property type="entry name" value="Periplasmic binding protein-like II"/>
    <property type="match status" value="1"/>
</dbReference>
<dbReference type="AlphaFoldDB" id="A0A921DSG5"/>
<dbReference type="Pfam" id="PF03401">
    <property type="entry name" value="TctC"/>
    <property type="match status" value="1"/>
</dbReference>
<dbReference type="SUPFAM" id="SSF53850">
    <property type="entry name" value="Periplasmic binding protein-like II"/>
    <property type="match status" value="1"/>
</dbReference>
<evidence type="ECO:0000256" key="2">
    <source>
        <dbReference type="SAM" id="SignalP"/>
    </source>
</evidence>
<dbReference type="InterPro" id="IPR005064">
    <property type="entry name" value="BUG"/>
</dbReference>
<comment type="caution">
    <text evidence="3">The sequence shown here is derived from an EMBL/GenBank/DDBJ whole genome shotgun (WGS) entry which is preliminary data.</text>
</comment>
<feature type="signal peptide" evidence="2">
    <location>
        <begin position="1"/>
        <end position="26"/>
    </location>
</feature>
<proteinExistence type="inferred from homology"/>
<dbReference type="Proteomes" id="UP000698963">
    <property type="component" value="Unassembled WGS sequence"/>
</dbReference>
<dbReference type="RefSeq" id="WP_304123618.1">
    <property type="nucleotide sequence ID" value="NZ_DYZA01000225.1"/>
</dbReference>
<sequence>MIRKFIAGLALAAATFAPGFTPSAQAETYPERPITVIVPFGAGGEADIVGRLLATEMSKILGQNVAVQNIVGASGLNGMNAVATAKPDGYTLGFCPSAPLAIHPHMRKLPYSIDTFNIIGRAVNAPYYIVTPKSAPWNNTEELIKAVKADPSKFFWASAGAGSVPFLAELAFFKQYGMPSTNHVPFNGDADAFQALAGNRAQLYATTAGTIKNFEVKPLVLLNTERDPAFPDCPTSKEEGKDLVISQWTCLFAPKNVPADVIATLSAAMKQACESPAFAEALEKLGLAPGYLNTADTLAFIQKESDRNKALLMSLAGK</sequence>
<dbReference type="Gene3D" id="3.40.190.150">
    <property type="entry name" value="Bordetella uptake gene, domain 1"/>
    <property type="match status" value="1"/>
</dbReference>
<reference evidence="3" key="2">
    <citation type="submission" date="2021-09" db="EMBL/GenBank/DDBJ databases">
        <authorList>
            <person name="Gilroy R."/>
        </authorList>
    </citation>
    <scope>NUCLEOTIDE SEQUENCE</scope>
    <source>
        <strain evidence="3">ChiGjej2B2-19336</strain>
    </source>
</reference>
<comment type="similarity">
    <text evidence="1">Belongs to the UPF0065 (bug) family.</text>
</comment>
<dbReference type="EMBL" id="DYZA01000225">
    <property type="protein sequence ID" value="HJD98133.1"/>
    <property type="molecule type" value="Genomic_DNA"/>
</dbReference>
<accession>A0A921DSG5</accession>
<reference evidence="3" key="1">
    <citation type="journal article" date="2021" name="PeerJ">
        <title>Extensive microbial diversity within the chicken gut microbiome revealed by metagenomics and culture.</title>
        <authorList>
            <person name="Gilroy R."/>
            <person name="Ravi A."/>
            <person name="Getino M."/>
            <person name="Pursley I."/>
            <person name="Horton D.L."/>
            <person name="Alikhan N.F."/>
            <person name="Baker D."/>
            <person name="Gharbi K."/>
            <person name="Hall N."/>
            <person name="Watson M."/>
            <person name="Adriaenssens E.M."/>
            <person name="Foster-Nyarko E."/>
            <person name="Jarju S."/>
            <person name="Secka A."/>
            <person name="Antonio M."/>
            <person name="Oren A."/>
            <person name="Chaudhuri R.R."/>
            <person name="La Ragione R."/>
            <person name="Hildebrand F."/>
            <person name="Pallen M.J."/>
        </authorList>
    </citation>
    <scope>NUCLEOTIDE SEQUENCE</scope>
    <source>
        <strain evidence="3">ChiGjej2B2-19336</strain>
    </source>
</reference>
<feature type="chain" id="PRO_5038047236" evidence="2">
    <location>
        <begin position="27"/>
        <end position="318"/>
    </location>
</feature>
<dbReference type="CDD" id="cd07012">
    <property type="entry name" value="PBP2_Bug_TTT"/>
    <property type="match status" value="1"/>
</dbReference>
<evidence type="ECO:0000256" key="1">
    <source>
        <dbReference type="ARBA" id="ARBA00006987"/>
    </source>
</evidence>
<protein>
    <submittedName>
        <fullName evidence="3">Tripartite tricarboxylate transporter substrate binding protein</fullName>
    </submittedName>
</protein>
<dbReference type="PIRSF" id="PIRSF017082">
    <property type="entry name" value="YflP"/>
    <property type="match status" value="1"/>
</dbReference>
<dbReference type="InterPro" id="IPR042100">
    <property type="entry name" value="Bug_dom1"/>
</dbReference>
<dbReference type="PANTHER" id="PTHR42928">
    <property type="entry name" value="TRICARBOXYLATE-BINDING PROTEIN"/>
    <property type="match status" value="1"/>
</dbReference>
<dbReference type="PANTHER" id="PTHR42928:SF5">
    <property type="entry name" value="BLR1237 PROTEIN"/>
    <property type="match status" value="1"/>
</dbReference>
<organism evidence="3 4">
    <name type="scientific">Mailhella massiliensis</name>
    <dbReference type="NCBI Taxonomy" id="1903261"/>
    <lineage>
        <taxon>Bacteria</taxon>
        <taxon>Pseudomonadati</taxon>
        <taxon>Thermodesulfobacteriota</taxon>
        <taxon>Desulfovibrionia</taxon>
        <taxon>Desulfovibrionales</taxon>
        <taxon>Desulfovibrionaceae</taxon>
        <taxon>Mailhella</taxon>
    </lineage>
</organism>
<gene>
    <name evidence="3" type="ORF">K8W16_10875</name>
</gene>